<feature type="region of interest" description="Disordered" evidence="1">
    <location>
        <begin position="30"/>
        <end position="81"/>
    </location>
</feature>
<reference evidence="2 3" key="1">
    <citation type="submission" date="2015-03" db="EMBL/GenBank/DDBJ databases">
        <authorList>
            <consortium name="Pathogen Informatics"/>
        </authorList>
    </citation>
    <scope>NUCLEOTIDE SEQUENCE [LARGE SCALE GENOMIC DNA]</scope>
    <source>
        <strain evidence="2 3">M09401471</strain>
    </source>
</reference>
<name>A0A655JP94_MYCTX</name>
<organism evidence="2 3">
    <name type="scientific">Mycobacterium tuberculosis</name>
    <dbReference type="NCBI Taxonomy" id="1773"/>
    <lineage>
        <taxon>Bacteria</taxon>
        <taxon>Bacillati</taxon>
        <taxon>Actinomycetota</taxon>
        <taxon>Actinomycetes</taxon>
        <taxon>Mycobacteriales</taxon>
        <taxon>Mycobacteriaceae</taxon>
        <taxon>Mycobacterium</taxon>
        <taxon>Mycobacterium tuberculosis complex</taxon>
    </lineage>
</organism>
<accession>A0A655JP94</accession>
<dbReference type="EMBL" id="CSAJ01000874">
    <property type="protein sequence ID" value="COX31847.1"/>
    <property type="molecule type" value="Genomic_DNA"/>
</dbReference>
<gene>
    <name evidence="2" type="ORF">ERS007720_04286</name>
</gene>
<dbReference type="AlphaFoldDB" id="A0A655JP94"/>
<feature type="compositionally biased region" description="Polar residues" evidence="1">
    <location>
        <begin position="1"/>
        <end position="13"/>
    </location>
</feature>
<evidence type="ECO:0000256" key="1">
    <source>
        <dbReference type="SAM" id="MobiDB-lite"/>
    </source>
</evidence>
<protein>
    <submittedName>
        <fullName evidence="2">Uncharacterized protein</fullName>
    </submittedName>
</protein>
<proteinExistence type="predicted"/>
<evidence type="ECO:0000313" key="3">
    <source>
        <dbReference type="Proteomes" id="UP000044938"/>
    </source>
</evidence>
<dbReference type="Proteomes" id="UP000044938">
    <property type="component" value="Unassembled WGS sequence"/>
</dbReference>
<sequence>MSSRSAVGNTDGSESIPPVAKITAPALGNAAQARGSWVAAHQTSRQVQPMRPISSKSQSSWEATILGQIRGSSAGRPPVGP</sequence>
<feature type="region of interest" description="Disordered" evidence="1">
    <location>
        <begin position="1"/>
        <end position="20"/>
    </location>
</feature>
<evidence type="ECO:0000313" key="2">
    <source>
        <dbReference type="EMBL" id="COX31847.1"/>
    </source>
</evidence>